<dbReference type="PANTHER" id="PTHR38431">
    <property type="entry name" value="BLL2305 PROTEIN"/>
    <property type="match status" value="1"/>
</dbReference>
<dbReference type="Pfam" id="PF12727">
    <property type="entry name" value="PBP_like"/>
    <property type="match status" value="1"/>
</dbReference>
<dbReference type="SUPFAM" id="SSF53850">
    <property type="entry name" value="Periplasmic binding protein-like II"/>
    <property type="match status" value="1"/>
</dbReference>
<dbReference type="Gene3D" id="3.40.190.10">
    <property type="entry name" value="Periplasmic binding protein-like II"/>
    <property type="match status" value="1"/>
</dbReference>
<dbReference type="Pfam" id="PF12728">
    <property type="entry name" value="HTH_17"/>
    <property type="match status" value="1"/>
</dbReference>
<sequence length="353" mass="40206">MWNFNRSVLTLVVEFCDTTILLVDRMKILDTYVCLIFRNQVYMEERNALSTQEVADMLHVSKSKIYDLIKKGEINSYKVGRKVRFMEKDVKEYIARSRNNQPIAAASASEDFNLMGSNKKNEGFIICGQDLILDVLSNYMRLHGIPALRAYIGSYDSLISLYKNKVNVASAHLLDIDTGTYNIPYVKRLIPGIPTVIIHLTWRIQGLYVQKGNPKGIYDWKDFGRDDITMINRERGAGSRVLLDENLKLLGIYGSFIRGYGNETQSHLAVASAVSSGKADVAVGSEKIARQVDNIEFIPLQKERYDLVIRKEDLHTAEMETLLKIIRSDTFKNEFEHIGGYDTSDMGKIIERI</sequence>
<comment type="caution">
    <text evidence="3">The sequence shown here is derived from an EMBL/GenBank/DDBJ whole genome shotgun (WGS) entry which is preliminary data.</text>
</comment>
<dbReference type="Proteomes" id="UP000028042">
    <property type="component" value="Unassembled WGS sequence"/>
</dbReference>
<dbReference type="PANTHER" id="PTHR38431:SF1">
    <property type="entry name" value="BLL2305 PROTEIN"/>
    <property type="match status" value="1"/>
</dbReference>
<evidence type="ECO:0000313" key="4">
    <source>
        <dbReference type="Proteomes" id="UP000028042"/>
    </source>
</evidence>
<dbReference type="InterPro" id="IPR041657">
    <property type="entry name" value="HTH_17"/>
</dbReference>
<dbReference type="GO" id="GO:0003677">
    <property type="term" value="F:DNA binding"/>
    <property type="evidence" value="ECO:0007669"/>
    <property type="project" value="InterPro"/>
</dbReference>
<organism evidence="3 4">
    <name type="scientific">Clostridium pasteurianum DSM 525 = ATCC 6013</name>
    <dbReference type="NCBI Taxonomy" id="1262449"/>
    <lineage>
        <taxon>Bacteria</taxon>
        <taxon>Bacillati</taxon>
        <taxon>Bacillota</taxon>
        <taxon>Clostridia</taxon>
        <taxon>Eubacteriales</taxon>
        <taxon>Clostridiaceae</taxon>
        <taxon>Clostridium</taxon>
    </lineage>
</organism>
<evidence type="ECO:0000259" key="2">
    <source>
        <dbReference type="Pfam" id="PF12728"/>
    </source>
</evidence>
<name>A0A837S9B1_CLOPA</name>
<dbReference type="InterPro" id="IPR010093">
    <property type="entry name" value="SinI_DNA-bd"/>
</dbReference>
<proteinExistence type="predicted"/>
<accession>A0A837S9B1</accession>
<dbReference type="AlphaFoldDB" id="A0A837S9B1"/>
<feature type="domain" description="PBP" evidence="1">
    <location>
        <begin position="142"/>
        <end position="327"/>
    </location>
</feature>
<reference evidence="3 4" key="1">
    <citation type="journal article" name="Genome Announc.">
        <title>Improved Draft Genome Sequence of Clostridium pasteurianum Strain ATCC 6013 (DSM 525) Using a Hybrid Next-Generation Sequencing Approach.</title>
        <authorList>
            <person name="Pyne M.E."/>
            <person name="Utturkar S."/>
            <person name="Brown S.D."/>
            <person name="Moo-Young M."/>
            <person name="Chung D.A."/>
            <person name="Chou C.P."/>
        </authorList>
    </citation>
    <scope>NUCLEOTIDE SEQUENCE [LARGE SCALE GENOMIC DNA]</scope>
    <source>
        <strain evidence="3 4">ATCC 6013</strain>
    </source>
</reference>
<evidence type="ECO:0000313" key="3">
    <source>
        <dbReference type="EMBL" id="KRU12778.1"/>
    </source>
</evidence>
<evidence type="ECO:0000259" key="1">
    <source>
        <dbReference type="Pfam" id="PF12727"/>
    </source>
</evidence>
<protein>
    <submittedName>
        <fullName evidence="3">DNA binding domain protein, excisionase family</fullName>
    </submittedName>
</protein>
<dbReference type="InterPro" id="IPR024370">
    <property type="entry name" value="PBP_domain"/>
</dbReference>
<dbReference type="NCBIfam" id="TIGR01764">
    <property type="entry name" value="excise"/>
    <property type="match status" value="1"/>
</dbReference>
<dbReference type="EMBL" id="JPGY02000001">
    <property type="protein sequence ID" value="KRU12778.1"/>
    <property type="molecule type" value="Genomic_DNA"/>
</dbReference>
<gene>
    <name evidence="3" type="ORF">CP6013_02026</name>
</gene>
<feature type="domain" description="Helix-turn-helix" evidence="2">
    <location>
        <begin position="49"/>
        <end position="96"/>
    </location>
</feature>